<proteinExistence type="predicted"/>
<dbReference type="EC" id="2.7.1.15" evidence="4"/>
<comment type="caution">
    <text evidence="4">The sequence shown here is derived from an EMBL/GenBank/DDBJ whole genome shotgun (WGS) entry which is preliminary data.</text>
</comment>
<evidence type="ECO:0000256" key="2">
    <source>
        <dbReference type="ARBA" id="ARBA00022777"/>
    </source>
</evidence>
<organism evidence="4 5">
    <name type="scientific">Prochlorococcus marinus str. PAC1</name>
    <dbReference type="NCBI Taxonomy" id="59924"/>
    <lineage>
        <taxon>Bacteria</taxon>
        <taxon>Bacillati</taxon>
        <taxon>Cyanobacteriota</taxon>
        <taxon>Cyanophyceae</taxon>
        <taxon>Synechococcales</taxon>
        <taxon>Prochlorococcaceae</taxon>
        <taxon>Prochlorococcus</taxon>
    </lineage>
</organism>
<evidence type="ECO:0000313" key="4">
    <source>
        <dbReference type="EMBL" id="KGG20086.1"/>
    </source>
</evidence>
<evidence type="ECO:0000256" key="1">
    <source>
        <dbReference type="ARBA" id="ARBA00022679"/>
    </source>
</evidence>
<dbReference type="EMBL" id="JNAX01000014">
    <property type="protein sequence ID" value="KGG20086.1"/>
    <property type="molecule type" value="Genomic_DNA"/>
</dbReference>
<gene>
    <name evidence="4" type="ORF">EV03_1550</name>
</gene>
<dbReference type="RefSeq" id="WP_036906651.1">
    <property type="nucleotide sequence ID" value="NZ_CP138967.1"/>
</dbReference>
<dbReference type="InterPro" id="IPR011611">
    <property type="entry name" value="PfkB_dom"/>
</dbReference>
<sequence>MRIDVPKEILSLPNLKLAVIGHVEWVTFLKVDQLPLAGQISHAKDCFEEAAGGAAVAAVQMARLINNPVDLITSLGKDNYGEKCYERLTKLGLNLKVAWREKPTRKGISLISKDGERAITVIGERLQPIGSDDLPWSDLKNYDGVFVTATDKEGIRFARKARFLSATPRTGQQTLKNSKVKLNALIGSGLDPGEKINYEELEPKPDIYISTKGESGGTIFPENIKYKPITPSSKEIDTYGCGDSFAGAVTTALSAKLNLEQAINIGAYCGAECSTHYGPY</sequence>
<keyword evidence="1 4" id="KW-0808">Transferase</keyword>
<evidence type="ECO:0000259" key="3">
    <source>
        <dbReference type="Pfam" id="PF00294"/>
    </source>
</evidence>
<dbReference type="Proteomes" id="UP000030392">
    <property type="component" value="Unassembled WGS sequence"/>
</dbReference>
<feature type="domain" description="Carbohydrate kinase PfkB" evidence="3">
    <location>
        <begin position="206"/>
        <end position="278"/>
    </location>
</feature>
<reference evidence="5" key="1">
    <citation type="journal article" date="2014" name="Sci. Data">
        <title>Genomes of diverse isolates of the marine cyanobacterium Prochlorococcus.</title>
        <authorList>
            <person name="Biller S."/>
            <person name="Berube P."/>
            <person name="Thompson J."/>
            <person name="Kelly L."/>
            <person name="Roggensack S."/>
            <person name="Awad L."/>
            <person name="Roache-Johnson K."/>
            <person name="Ding H."/>
            <person name="Giovannoni S.J."/>
            <person name="Moore L.R."/>
            <person name="Chisholm S.W."/>
        </authorList>
    </citation>
    <scope>NUCLEOTIDE SEQUENCE [LARGE SCALE GENOMIC DNA]</scope>
    <source>
        <strain evidence="5">PAC1</strain>
    </source>
</reference>
<keyword evidence="2 4" id="KW-0418">Kinase</keyword>
<dbReference type="Pfam" id="PF00294">
    <property type="entry name" value="PfkB"/>
    <property type="match status" value="2"/>
</dbReference>
<name>A0A0A2C186_PROMR</name>
<evidence type="ECO:0000313" key="5">
    <source>
        <dbReference type="Proteomes" id="UP000030392"/>
    </source>
</evidence>
<dbReference type="GO" id="GO:0004747">
    <property type="term" value="F:ribokinase activity"/>
    <property type="evidence" value="ECO:0007669"/>
    <property type="project" value="UniProtKB-EC"/>
</dbReference>
<feature type="domain" description="Carbohydrate kinase PfkB" evidence="3">
    <location>
        <begin position="16"/>
        <end position="143"/>
    </location>
</feature>
<dbReference type="Gene3D" id="3.40.1190.20">
    <property type="match status" value="1"/>
</dbReference>
<dbReference type="PANTHER" id="PTHR10584:SF166">
    <property type="entry name" value="RIBOKINASE"/>
    <property type="match status" value="1"/>
</dbReference>
<dbReference type="InterPro" id="IPR029056">
    <property type="entry name" value="Ribokinase-like"/>
</dbReference>
<dbReference type="PANTHER" id="PTHR10584">
    <property type="entry name" value="SUGAR KINASE"/>
    <property type="match status" value="1"/>
</dbReference>
<dbReference type="SUPFAM" id="SSF53613">
    <property type="entry name" value="Ribokinase-like"/>
    <property type="match status" value="1"/>
</dbReference>
<protein>
    <submittedName>
        <fullName evidence="4">Ribokinase</fullName>
        <ecNumber evidence="4">2.7.1.15</ecNumber>
    </submittedName>
</protein>
<accession>A0A0A2C186</accession>
<dbReference type="AlphaFoldDB" id="A0A0A2C186"/>